<evidence type="ECO:0000313" key="3">
    <source>
        <dbReference type="Proteomes" id="UP001292094"/>
    </source>
</evidence>
<sequence>MQNQHLTHSLASPDMCRFLPHASHDVCHSSSRLTHGNQGDRSQFRSTRLKTRPLPGDKGYIVVWDPPGGSVNMFGSWVSVSIP</sequence>
<dbReference type="EMBL" id="JAWZYT010007437">
    <property type="protein sequence ID" value="KAK4286658.1"/>
    <property type="molecule type" value="Genomic_DNA"/>
</dbReference>
<comment type="caution">
    <text evidence="2">The sequence shown here is derived from an EMBL/GenBank/DDBJ whole genome shotgun (WGS) entry which is preliminary data.</text>
</comment>
<accession>A0AAE1NB87</accession>
<proteinExistence type="predicted"/>
<dbReference type="AlphaFoldDB" id="A0AAE1NB87"/>
<feature type="non-terminal residue" evidence="2">
    <location>
        <position position="1"/>
    </location>
</feature>
<feature type="compositionally biased region" description="Polar residues" evidence="1">
    <location>
        <begin position="28"/>
        <end position="46"/>
    </location>
</feature>
<name>A0AAE1NB87_9EUCA</name>
<gene>
    <name evidence="2" type="ORF">Pmani_040249</name>
</gene>
<evidence type="ECO:0000256" key="1">
    <source>
        <dbReference type="SAM" id="MobiDB-lite"/>
    </source>
</evidence>
<reference evidence="2" key="1">
    <citation type="submission" date="2023-11" db="EMBL/GenBank/DDBJ databases">
        <title>Genome assemblies of two species of porcelain crab, Petrolisthes cinctipes and Petrolisthes manimaculis (Anomura: Porcellanidae).</title>
        <authorList>
            <person name="Angst P."/>
        </authorList>
    </citation>
    <scope>NUCLEOTIDE SEQUENCE</scope>
    <source>
        <strain evidence="2">PB745_02</strain>
        <tissue evidence="2">Gill</tissue>
    </source>
</reference>
<organism evidence="2 3">
    <name type="scientific">Petrolisthes manimaculis</name>
    <dbReference type="NCBI Taxonomy" id="1843537"/>
    <lineage>
        <taxon>Eukaryota</taxon>
        <taxon>Metazoa</taxon>
        <taxon>Ecdysozoa</taxon>
        <taxon>Arthropoda</taxon>
        <taxon>Crustacea</taxon>
        <taxon>Multicrustacea</taxon>
        <taxon>Malacostraca</taxon>
        <taxon>Eumalacostraca</taxon>
        <taxon>Eucarida</taxon>
        <taxon>Decapoda</taxon>
        <taxon>Pleocyemata</taxon>
        <taxon>Anomura</taxon>
        <taxon>Galatheoidea</taxon>
        <taxon>Porcellanidae</taxon>
        <taxon>Petrolisthes</taxon>
    </lineage>
</organism>
<evidence type="ECO:0000313" key="2">
    <source>
        <dbReference type="EMBL" id="KAK4286658.1"/>
    </source>
</evidence>
<protein>
    <submittedName>
        <fullName evidence="2">Uncharacterized protein</fullName>
    </submittedName>
</protein>
<feature type="region of interest" description="Disordered" evidence="1">
    <location>
        <begin position="28"/>
        <end position="52"/>
    </location>
</feature>
<dbReference type="Proteomes" id="UP001292094">
    <property type="component" value="Unassembled WGS sequence"/>
</dbReference>
<keyword evidence="3" id="KW-1185">Reference proteome</keyword>